<dbReference type="Pfam" id="PF13247">
    <property type="entry name" value="Fer4_11"/>
    <property type="match status" value="1"/>
</dbReference>
<dbReference type="GO" id="GO:0046872">
    <property type="term" value="F:metal ion binding"/>
    <property type="evidence" value="ECO:0007669"/>
    <property type="project" value="UniProtKB-KW"/>
</dbReference>
<evidence type="ECO:0000256" key="5">
    <source>
        <dbReference type="ARBA" id="ARBA00022729"/>
    </source>
</evidence>
<name>A0A832I1V3_UNCEI</name>
<dbReference type="PROSITE" id="PS51318">
    <property type="entry name" value="TAT"/>
    <property type="match status" value="1"/>
</dbReference>
<dbReference type="Gene3D" id="3.30.2070.10">
    <property type="entry name" value="Formate dehydrogenase/DMSO reductase"/>
    <property type="match status" value="1"/>
</dbReference>
<dbReference type="InterPro" id="IPR009010">
    <property type="entry name" value="Asp_de-COase-like_dom_sf"/>
</dbReference>
<dbReference type="Pfam" id="PF00384">
    <property type="entry name" value="Molybdopterin"/>
    <property type="match status" value="1"/>
</dbReference>
<keyword evidence="5" id="KW-0732">Signal</keyword>
<dbReference type="Gene3D" id="3.30.70.20">
    <property type="match status" value="2"/>
</dbReference>
<evidence type="ECO:0000256" key="9">
    <source>
        <dbReference type="SAM" id="MobiDB-lite"/>
    </source>
</evidence>
<comment type="similarity">
    <text evidence="1">Belongs to the prokaryotic molybdopterin-containing oxidoreductase family.</text>
</comment>
<evidence type="ECO:0000256" key="6">
    <source>
        <dbReference type="ARBA" id="ARBA00023002"/>
    </source>
</evidence>
<evidence type="ECO:0000256" key="4">
    <source>
        <dbReference type="ARBA" id="ARBA00022723"/>
    </source>
</evidence>
<dbReference type="GO" id="GO:0043546">
    <property type="term" value="F:molybdopterin cofactor binding"/>
    <property type="evidence" value="ECO:0007669"/>
    <property type="project" value="InterPro"/>
</dbReference>
<dbReference type="InterPro" id="IPR017896">
    <property type="entry name" value="4Fe4S_Fe-S-bd"/>
</dbReference>
<evidence type="ECO:0000256" key="8">
    <source>
        <dbReference type="ARBA" id="ARBA00023014"/>
    </source>
</evidence>
<dbReference type="AlphaFoldDB" id="A0A832I1V3"/>
<dbReference type="SUPFAM" id="SSF54862">
    <property type="entry name" value="4Fe-4S ferredoxins"/>
    <property type="match status" value="1"/>
</dbReference>
<dbReference type="InterPro" id="IPR019546">
    <property type="entry name" value="TAT_signal_bac_arc"/>
</dbReference>
<dbReference type="SUPFAM" id="SSF50692">
    <property type="entry name" value="ADC-like"/>
    <property type="match status" value="1"/>
</dbReference>
<dbReference type="SMART" id="SM00926">
    <property type="entry name" value="Molybdop_Fe4S4"/>
    <property type="match status" value="1"/>
</dbReference>
<dbReference type="InterPro" id="IPR006963">
    <property type="entry name" value="Mopterin_OxRdtase_4Fe-4S_dom"/>
</dbReference>
<evidence type="ECO:0000256" key="2">
    <source>
        <dbReference type="ARBA" id="ARBA00022485"/>
    </source>
</evidence>
<dbReference type="NCBIfam" id="TIGR01409">
    <property type="entry name" value="TAT_signal_seq"/>
    <property type="match status" value="1"/>
</dbReference>
<dbReference type="CDD" id="cd10551">
    <property type="entry name" value="PsrB"/>
    <property type="match status" value="1"/>
</dbReference>
<dbReference type="Gene3D" id="2.20.25.90">
    <property type="entry name" value="ADC-like domains"/>
    <property type="match status" value="1"/>
</dbReference>
<protein>
    <submittedName>
        <fullName evidence="12">4Fe-4S dicluster domain-containing protein</fullName>
    </submittedName>
</protein>
<feature type="domain" description="4Fe-4S Mo/W bis-MGD-type" evidence="11">
    <location>
        <begin position="50"/>
        <end position="106"/>
    </location>
</feature>
<dbReference type="GO" id="GO:0016491">
    <property type="term" value="F:oxidoreductase activity"/>
    <property type="evidence" value="ECO:0007669"/>
    <property type="project" value="UniProtKB-KW"/>
</dbReference>
<evidence type="ECO:0000256" key="1">
    <source>
        <dbReference type="ARBA" id="ARBA00010312"/>
    </source>
</evidence>
<evidence type="ECO:0000259" key="11">
    <source>
        <dbReference type="PROSITE" id="PS51669"/>
    </source>
</evidence>
<dbReference type="SUPFAM" id="SSF53706">
    <property type="entry name" value="Formate dehydrogenase/DMSO reductase, domains 1-3"/>
    <property type="match status" value="1"/>
</dbReference>
<feature type="region of interest" description="Disordered" evidence="9">
    <location>
        <begin position="721"/>
        <end position="775"/>
    </location>
</feature>
<dbReference type="Gene3D" id="3.40.50.740">
    <property type="match status" value="1"/>
</dbReference>
<dbReference type="Gene3D" id="2.40.40.20">
    <property type="match status" value="1"/>
</dbReference>
<dbReference type="PROSITE" id="PS51669">
    <property type="entry name" value="4FE4S_MOW_BIS_MGD"/>
    <property type="match status" value="1"/>
</dbReference>
<dbReference type="EMBL" id="DSQF01000014">
    <property type="protein sequence ID" value="HGZ43179.1"/>
    <property type="molecule type" value="Genomic_DNA"/>
</dbReference>
<dbReference type="GO" id="GO:0051539">
    <property type="term" value="F:4 iron, 4 sulfur cluster binding"/>
    <property type="evidence" value="ECO:0007669"/>
    <property type="project" value="UniProtKB-KW"/>
</dbReference>
<dbReference type="Pfam" id="PF04879">
    <property type="entry name" value="Molybdop_Fe4S4"/>
    <property type="match status" value="1"/>
</dbReference>
<evidence type="ECO:0000313" key="12">
    <source>
        <dbReference type="EMBL" id="HGZ43179.1"/>
    </source>
</evidence>
<keyword evidence="4" id="KW-0479">Metal-binding</keyword>
<dbReference type="InterPro" id="IPR006311">
    <property type="entry name" value="TAT_signal"/>
</dbReference>
<organism evidence="12">
    <name type="scientific">Eiseniibacteriota bacterium</name>
    <dbReference type="NCBI Taxonomy" id="2212470"/>
    <lineage>
        <taxon>Bacteria</taxon>
        <taxon>Candidatus Eiseniibacteriota</taxon>
    </lineage>
</organism>
<dbReference type="InterPro" id="IPR006656">
    <property type="entry name" value="Mopterin_OxRdtase"/>
</dbReference>
<feature type="compositionally biased region" description="Basic and acidic residues" evidence="9">
    <location>
        <begin position="742"/>
        <end position="754"/>
    </location>
</feature>
<keyword evidence="6" id="KW-0560">Oxidoreductase</keyword>
<sequence>MSDSTVFQRRDFLKLVGLGVAGTAAGCAQPPANQLLPYLNAPVDVLPGVPVWYASTCRECPTGCGVVLKAREGRIIKIEGAPDHPVNRGGLCARGQAALQGLYDPDRVRTPLLREGPVWKPIGWDEALTLAGSKLADAVRVGAGVALLTDHATGSFAALAREFAAAAGGTHLAWEPFAHESLREANRRTFGVAEVPNVDFAAARMIVSFGADFLETWLNPTGHARDFAAAREPGRMAHVVAVGPRLSLTGSNADEWVAVRPGGEMALALGMARVILTENLGPGVAERGALLEAVAAWTPEAAAAAADVPAETVVHMARHFASAAPSLAVAGGIAAQSEQSVALCAAVNLLNHVAGNVGRTVRFDRTPNWDGAATFGDLQRLIADMAAGKVDVLFVHRANPAYATPAWAGWSEAMQRVSFKVSLSGVLDETAALCDLLLPSTHAIESWDDAEPARGVWSMVQPGMQRVATFDARPAGDILMGVGRAAGLGAAWPETWLDYLKGRWRALQARFGAGQDWDTFWAGVLQRGGVWEDVPARPVRWTGTPAFAAPELRGAGDFALVVHPSPNLYDGRGANKAWLQELPDPVSKAVWGTWVEIHPDAAKRLGIGQGDPVRVETEAGALEAPAYLYAGLRPDTIAVALGQGHGEYGRYARGLGANALALLPPAQDAASGAVAYLSAKAKVTRGTAAAPLAMTQRVKQQQGRGVAQLIPLTALGAGAGGHGDRAAGGHGATGAAPGHGHGRGDHEGWGHHAEYPMSDRPGRHTEPRAKDPGEKVPAHAITAFESNEKARGPRQAPVNVGSYKHAKHRWAMAIDLNACTGCSACVVGCTAENNVPTVGPALVQRGRDMSWIRIERWEEKIGGADHRTDVRHIPMMCQHCNDAPCETVCPVYATYHNPEGLNAQVYNRCVGTRYCSNNCPYKVRAFNWFDYGAPEKATFAFPEPLNWQLNPDVTVRSKGVMEKCTMCIQRILEVKGHARDEGRDPRDGELQTACSQSCPTQAITVGDLADPESRVSRLSRGSERRYWVFNELNTKPGVTYLKKVGWAAGEEAHG</sequence>
<dbReference type="InterPro" id="IPR050612">
    <property type="entry name" value="Prok_Mopterin_Oxidored"/>
</dbReference>
<comment type="caution">
    <text evidence="12">The sequence shown here is derived from an EMBL/GenBank/DDBJ whole genome shotgun (WGS) entry which is preliminary data.</text>
</comment>
<reference evidence="12" key="1">
    <citation type="journal article" date="2020" name="mSystems">
        <title>Genome- and Community-Level Interaction Insights into Carbon Utilization and Element Cycling Functions of Hydrothermarchaeota in Hydrothermal Sediment.</title>
        <authorList>
            <person name="Zhou Z."/>
            <person name="Liu Y."/>
            <person name="Xu W."/>
            <person name="Pan J."/>
            <person name="Luo Z.H."/>
            <person name="Li M."/>
        </authorList>
    </citation>
    <scope>NUCLEOTIDE SEQUENCE [LARGE SCALE GENOMIC DNA]</scope>
    <source>
        <strain evidence="12">SpSt-381</strain>
    </source>
</reference>
<dbReference type="PROSITE" id="PS51379">
    <property type="entry name" value="4FE4S_FER_2"/>
    <property type="match status" value="1"/>
</dbReference>
<keyword evidence="7" id="KW-0408">Iron</keyword>
<evidence type="ECO:0000259" key="10">
    <source>
        <dbReference type="PROSITE" id="PS51379"/>
    </source>
</evidence>
<dbReference type="PANTHER" id="PTHR43742">
    <property type="entry name" value="TRIMETHYLAMINE-N-OXIDE REDUCTASE"/>
    <property type="match status" value="1"/>
</dbReference>
<dbReference type="InterPro" id="IPR006657">
    <property type="entry name" value="MoPterin_dinucl-bd_dom"/>
</dbReference>
<keyword evidence="2" id="KW-0004">4Fe-4S</keyword>
<evidence type="ECO:0000256" key="7">
    <source>
        <dbReference type="ARBA" id="ARBA00023004"/>
    </source>
</evidence>
<dbReference type="PANTHER" id="PTHR43742:SF9">
    <property type="entry name" value="TETRATHIONATE REDUCTASE SUBUNIT A"/>
    <property type="match status" value="1"/>
</dbReference>
<feature type="domain" description="4Fe-4S ferredoxin-type" evidence="10">
    <location>
        <begin position="810"/>
        <end position="841"/>
    </location>
</feature>
<dbReference type="Pfam" id="PF01568">
    <property type="entry name" value="Molydop_binding"/>
    <property type="match status" value="1"/>
</dbReference>
<proteinExistence type="inferred from homology"/>
<keyword evidence="3" id="KW-0500">Molybdenum</keyword>
<evidence type="ECO:0000256" key="3">
    <source>
        <dbReference type="ARBA" id="ARBA00022505"/>
    </source>
</evidence>
<keyword evidence="8" id="KW-0411">Iron-sulfur</keyword>
<dbReference type="Gene3D" id="3.40.228.10">
    <property type="entry name" value="Dimethylsulfoxide Reductase, domain 2"/>
    <property type="match status" value="1"/>
</dbReference>
<accession>A0A832I1V3</accession>
<feature type="compositionally biased region" description="Basic and acidic residues" evidence="9">
    <location>
        <begin position="760"/>
        <end position="775"/>
    </location>
</feature>
<gene>
    <name evidence="12" type="ORF">ENR23_07105</name>
</gene>